<sequence>MEEPVATNAAYRSVEHRVVVNAADERLSIAVFYNPKSDLPVAPLPELGPPLYTPMTFDEYRLYIRRKGPRGKTQVDRLAAAAR</sequence>
<accession>J3M3M1</accession>
<evidence type="ECO:0000313" key="2">
    <source>
        <dbReference type="EnsemblPlants" id="OB05G11950.1"/>
    </source>
</evidence>
<dbReference type="Proteomes" id="UP000006038">
    <property type="component" value="Chromosome 5"/>
</dbReference>
<organism evidence="2">
    <name type="scientific">Oryza brachyantha</name>
    <name type="common">malo sina</name>
    <dbReference type="NCBI Taxonomy" id="4533"/>
    <lineage>
        <taxon>Eukaryota</taxon>
        <taxon>Viridiplantae</taxon>
        <taxon>Streptophyta</taxon>
        <taxon>Embryophyta</taxon>
        <taxon>Tracheophyta</taxon>
        <taxon>Spermatophyta</taxon>
        <taxon>Magnoliopsida</taxon>
        <taxon>Liliopsida</taxon>
        <taxon>Poales</taxon>
        <taxon>Poaceae</taxon>
        <taxon>BOP clade</taxon>
        <taxon>Oryzoideae</taxon>
        <taxon>Oryzeae</taxon>
        <taxon>Oryzinae</taxon>
        <taxon>Oryza</taxon>
    </lineage>
</organism>
<proteinExistence type="predicted"/>
<evidence type="ECO:0000313" key="3">
    <source>
        <dbReference type="Proteomes" id="UP000006038"/>
    </source>
</evidence>
<dbReference type="PANTHER" id="PTHR47990">
    <property type="entry name" value="2-OXOGLUTARATE (2OG) AND FE(II)-DEPENDENT OXYGENASE SUPERFAMILY PROTEIN-RELATED"/>
    <property type="match status" value="1"/>
</dbReference>
<dbReference type="EnsemblPlants" id="OB05G11950.1">
    <property type="protein sequence ID" value="OB05G11950.1"/>
    <property type="gene ID" value="OB05G11950"/>
</dbReference>
<dbReference type="HOGENOM" id="CLU_010119_13_2_1"/>
<dbReference type="Gene3D" id="2.60.120.330">
    <property type="entry name" value="B-lactam Antibiotic, Isopenicillin N Synthase, Chain"/>
    <property type="match status" value="1"/>
</dbReference>
<keyword evidence="3" id="KW-1185">Reference proteome</keyword>
<dbReference type="STRING" id="4533.J3M3M1"/>
<dbReference type="Pfam" id="PF03171">
    <property type="entry name" value="2OG-FeII_Oxy"/>
    <property type="match status" value="1"/>
</dbReference>
<dbReference type="SUPFAM" id="SSF51197">
    <property type="entry name" value="Clavaminate synthase-like"/>
    <property type="match status" value="1"/>
</dbReference>
<dbReference type="OMA" id="SAIVNCD"/>
<protein>
    <recommendedName>
        <fullName evidence="1">Isopenicillin N synthase-like Fe(2+) 2OG dioxygenase domain-containing protein</fullName>
    </recommendedName>
</protein>
<name>J3M3M1_ORYBR</name>
<evidence type="ECO:0000259" key="1">
    <source>
        <dbReference type="Pfam" id="PF03171"/>
    </source>
</evidence>
<dbReference type="InterPro" id="IPR050231">
    <property type="entry name" value="Iron_ascorbate_oxido_reductase"/>
</dbReference>
<dbReference type="eggNOG" id="KOG0143">
    <property type="taxonomic scope" value="Eukaryota"/>
</dbReference>
<dbReference type="InterPro" id="IPR027443">
    <property type="entry name" value="IPNS-like_sf"/>
</dbReference>
<dbReference type="InterPro" id="IPR044861">
    <property type="entry name" value="IPNS-like_FE2OG_OXY"/>
</dbReference>
<dbReference type="Gramene" id="OB05G11950.1">
    <property type="protein sequence ID" value="OB05G11950.1"/>
    <property type="gene ID" value="OB05G11950"/>
</dbReference>
<reference evidence="2" key="2">
    <citation type="submission" date="2013-04" db="UniProtKB">
        <authorList>
            <consortium name="EnsemblPlants"/>
        </authorList>
    </citation>
    <scope>IDENTIFICATION</scope>
</reference>
<dbReference type="AlphaFoldDB" id="J3M3M1"/>
<feature type="domain" description="Isopenicillin N synthase-like Fe(2+) 2OG dioxygenase" evidence="1">
    <location>
        <begin position="6"/>
        <end position="35"/>
    </location>
</feature>
<reference evidence="2" key="1">
    <citation type="journal article" date="2013" name="Nat. Commun.">
        <title>Whole-genome sequencing of Oryza brachyantha reveals mechanisms underlying Oryza genome evolution.</title>
        <authorList>
            <person name="Chen J."/>
            <person name="Huang Q."/>
            <person name="Gao D."/>
            <person name="Wang J."/>
            <person name="Lang Y."/>
            <person name="Liu T."/>
            <person name="Li B."/>
            <person name="Bai Z."/>
            <person name="Luis Goicoechea J."/>
            <person name="Liang C."/>
            <person name="Chen C."/>
            <person name="Zhang W."/>
            <person name="Sun S."/>
            <person name="Liao Y."/>
            <person name="Zhang X."/>
            <person name="Yang L."/>
            <person name="Song C."/>
            <person name="Wang M."/>
            <person name="Shi J."/>
            <person name="Liu G."/>
            <person name="Liu J."/>
            <person name="Zhou H."/>
            <person name="Zhou W."/>
            <person name="Yu Q."/>
            <person name="An N."/>
            <person name="Chen Y."/>
            <person name="Cai Q."/>
            <person name="Wang B."/>
            <person name="Liu B."/>
            <person name="Min J."/>
            <person name="Huang Y."/>
            <person name="Wu H."/>
            <person name="Li Z."/>
            <person name="Zhang Y."/>
            <person name="Yin Y."/>
            <person name="Song W."/>
            <person name="Jiang J."/>
            <person name="Jackson S.A."/>
            <person name="Wing R.A."/>
            <person name="Wang J."/>
            <person name="Chen M."/>
        </authorList>
    </citation>
    <scope>NUCLEOTIDE SEQUENCE [LARGE SCALE GENOMIC DNA]</scope>
    <source>
        <strain evidence="2">cv. IRGC 101232</strain>
    </source>
</reference>